<dbReference type="InterPro" id="IPR035904">
    <property type="entry name" value="Chorismate_synth_AroC_sf"/>
</dbReference>
<comment type="caution">
    <text evidence="10">The sequence shown here is derived from an EMBL/GenBank/DDBJ whole genome shotgun (WGS) entry which is preliminary data.</text>
</comment>
<comment type="function">
    <text evidence="7">Catalyzes the anti-1,4-elimination of the C-3 phosphate and the C-6 proR hydrogen from 5-enolpyruvylshikimate-3-phosphate (EPSP) to yield chorismate, which is the branch point compound that serves as the starting substrate for the three terminal pathways of aromatic amino acid biosynthesis. This reaction introduces a second double bond into the aromatic ring system.</text>
</comment>
<dbReference type="EMBL" id="JMCB01000003">
    <property type="protein sequence ID" value="KFE70361.1"/>
    <property type="molecule type" value="Genomic_DNA"/>
</dbReference>
<name>A0A085WRP8_9BACT</name>
<dbReference type="CDD" id="cd07304">
    <property type="entry name" value="Chorismate_synthase"/>
    <property type="match status" value="1"/>
</dbReference>
<comment type="similarity">
    <text evidence="2 7 8">Belongs to the chorismate synthase family.</text>
</comment>
<dbReference type="NCBIfam" id="NF003793">
    <property type="entry name" value="PRK05382.1"/>
    <property type="match status" value="1"/>
</dbReference>
<dbReference type="PATRIC" id="fig|394096.3.peg.1882"/>
<dbReference type="SUPFAM" id="SSF103263">
    <property type="entry name" value="Chorismate synthase, AroC"/>
    <property type="match status" value="1"/>
</dbReference>
<dbReference type="InterPro" id="IPR000453">
    <property type="entry name" value="Chorismate_synth"/>
</dbReference>
<dbReference type="STRING" id="394096.DB31_5403"/>
<dbReference type="UniPathway" id="UPA00053">
    <property type="reaction ID" value="UER00090"/>
</dbReference>
<dbReference type="Proteomes" id="UP000028725">
    <property type="component" value="Unassembled WGS sequence"/>
</dbReference>
<evidence type="ECO:0000256" key="7">
    <source>
        <dbReference type="HAMAP-Rule" id="MF_00300"/>
    </source>
</evidence>
<comment type="pathway">
    <text evidence="1 7 8">Metabolic intermediate biosynthesis; chorismate biosynthesis; chorismate from D-erythrose 4-phosphate and phosphoenolpyruvate: step 7/7.</text>
</comment>
<keyword evidence="6 7" id="KW-0456">Lyase</keyword>
<proteinExistence type="inferred from homology"/>
<evidence type="ECO:0000256" key="6">
    <source>
        <dbReference type="ARBA" id="ARBA00023239"/>
    </source>
</evidence>
<protein>
    <recommendedName>
        <fullName evidence="3 7">Chorismate synthase</fullName>
        <shortName evidence="7">CS</shortName>
        <ecNumber evidence="3 7">4.2.3.5</ecNumber>
    </recommendedName>
    <alternativeName>
        <fullName evidence="7">5-enolpyruvylshikimate-3-phosphate phospholyase</fullName>
    </alternativeName>
</protein>
<evidence type="ECO:0000256" key="1">
    <source>
        <dbReference type="ARBA" id="ARBA00005044"/>
    </source>
</evidence>
<keyword evidence="7" id="KW-0274">FAD</keyword>
<dbReference type="PANTHER" id="PTHR21085">
    <property type="entry name" value="CHORISMATE SYNTHASE"/>
    <property type="match status" value="1"/>
</dbReference>
<dbReference type="GO" id="GO:0010181">
    <property type="term" value="F:FMN binding"/>
    <property type="evidence" value="ECO:0007669"/>
    <property type="project" value="TreeGrafter"/>
</dbReference>
<dbReference type="GO" id="GO:0009423">
    <property type="term" value="P:chorismate biosynthetic process"/>
    <property type="evidence" value="ECO:0007669"/>
    <property type="project" value="UniProtKB-UniRule"/>
</dbReference>
<gene>
    <name evidence="7" type="primary">aroC</name>
    <name evidence="10" type="ORF">DB31_5403</name>
</gene>
<keyword evidence="7" id="KW-0521">NADP</keyword>
<dbReference type="PROSITE" id="PS00789">
    <property type="entry name" value="CHORISMATE_SYNTHASE_3"/>
    <property type="match status" value="1"/>
</dbReference>
<comment type="caution">
    <text evidence="7">Lacks conserved residue(s) required for the propagation of feature annotation.</text>
</comment>
<evidence type="ECO:0000256" key="9">
    <source>
        <dbReference type="SAM" id="MobiDB-lite"/>
    </source>
</evidence>
<evidence type="ECO:0000256" key="4">
    <source>
        <dbReference type="ARBA" id="ARBA00022605"/>
    </source>
</evidence>
<dbReference type="Gene3D" id="3.60.150.10">
    <property type="entry name" value="Chorismate synthase AroC"/>
    <property type="match status" value="1"/>
</dbReference>
<dbReference type="PANTHER" id="PTHR21085:SF0">
    <property type="entry name" value="CHORISMATE SYNTHASE"/>
    <property type="match status" value="1"/>
</dbReference>
<organism evidence="10 11">
    <name type="scientific">Hyalangium minutum</name>
    <dbReference type="NCBI Taxonomy" id="394096"/>
    <lineage>
        <taxon>Bacteria</taxon>
        <taxon>Pseudomonadati</taxon>
        <taxon>Myxococcota</taxon>
        <taxon>Myxococcia</taxon>
        <taxon>Myxococcales</taxon>
        <taxon>Cystobacterineae</taxon>
        <taxon>Archangiaceae</taxon>
        <taxon>Hyalangium</taxon>
    </lineage>
</organism>
<evidence type="ECO:0000256" key="5">
    <source>
        <dbReference type="ARBA" id="ARBA00023141"/>
    </source>
</evidence>
<dbReference type="AlphaFoldDB" id="A0A085WRP8"/>
<comment type="catalytic activity">
    <reaction evidence="7 8">
        <text>5-O-(1-carboxyvinyl)-3-phosphoshikimate = chorismate + phosphate</text>
        <dbReference type="Rhea" id="RHEA:21020"/>
        <dbReference type="ChEBI" id="CHEBI:29748"/>
        <dbReference type="ChEBI" id="CHEBI:43474"/>
        <dbReference type="ChEBI" id="CHEBI:57701"/>
        <dbReference type="EC" id="4.2.3.5"/>
    </reaction>
</comment>
<feature type="binding site" evidence="7">
    <location>
        <begin position="123"/>
        <end position="125"/>
    </location>
    <ligand>
        <name>FMN</name>
        <dbReference type="ChEBI" id="CHEBI:58210"/>
    </ligand>
</feature>
<dbReference type="OrthoDB" id="9771806at2"/>
<keyword evidence="5 7" id="KW-0057">Aromatic amino acid biosynthesis</keyword>
<evidence type="ECO:0000313" key="10">
    <source>
        <dbReference type="EMBL" id="KFE70361.1"/>
    </source>
</evidence>
<comment type="cofactor">
    <cofactor evidence="7 8">
        <name>FMNH2</name>
        <dbReference type="ChEBI" id="CHEBI:57618"/>
    </cofactor>
    <text evidence="7 8">Reduced FMN (FMNH(2)).</text>
</comment>
<sequence length="339" mass="36212">MNTLGVLFRLTTFGESHGVALGSIIDGCPAGVPLTREHIQAALDRRRPGQSAITTARAEADQVEILSGVFEDKTLGTPIAAIVRNTNQRSQDYDKLKSEDRPGHADAVWRERYKHRDHRGGGRTSGRETLCRVIGGAIAEAYLARDLPQVRTVGWVSQVGDLVAAVPPAGVTRAQVDEHATRCADPAIREEMSRRILAAKEAGDSLGGSIDIRVEGLPVGLGEPIFGKLKALIAQALGSVGAVTGVVWGPPDLMERIAEPGKIFHSKKEMYGGIQGGLANGEPMQVRAYFKPPATLAEHAKGGRHDPCIMPRAVPVLEAMVSLVIADLVLQMNAFPHTA</sequence>
<feature type="binding site" evidence="7">
    <location>
        <begin position="291"/>
        <end position="295"/>
    </location>
    <ligand>
        <name>FMN</name>
        <dbReference type="ChEBI" id="CHEBI:58210"/>
    </ligand>
</feature>
<feature type="compositionally biased region" description="Basic and acidic residues" evidence="9">
    <location>
        <begin position="91"/>
        <end position="109"/>
    </location>
</feature>
<dbReference type="Pfam" id="PF01264">
    <property type="entry name" value="Chorismate_synt"/>
    <property type="match status" value="1"/>
</dbReference>
<evidence type="ECO:0000256" key="3">
    <source>
        <dbReference type="ARBA" id="ARBA00013036"/>
    </source>
</evidence>
<evidence type="ECO:0000256" key="8">
    <source>
        <dbReference type="RuleBase" id="RU000605"/>
    </source>
</evidence>
<dbReference type="NCBIfam" id="TIGR00033">
    <property type="entry name" value="aroC"/>
    <property type="match status" value="1"/>
</dbReference>
<dbReference type="InterPro" id="IPR020541">
    <property type="entry name" value="Chorismate_synthase_CS"/>
</dbReference>
<dbReference type="PIRSF" id="PIRSF001456">
    <property type="entry name" value="Chorismate_synth"/>
    <property type="match status" value="1"/>
</dbReference>
<dbReference type="GO" id="GO:0004107">
    <property type="term" value="F:chorismate synthase activity"/>
    <property type="evidence" value="ECO:0007669"/>
    <property type="project" value="UniProtKB-UniRule"/>
</dbReference>
<dbReference type="GO" id="GO:0009073">
    <property type="term" value="P:aromatic amino acid family biosynthetic process"/>
    <property type="evidence" value="ECO:0007669"/>
    <property type="project" value="UniProtKB-KW"/>
</dbReference>
<dbReference type="PROSITE" id="PS00787">
    <property type="entry name" value="CHORISMATE_SYNTHASE_1"/>
    <property type="match status" value="1"/>
</dbReference>
<dbReference type="RefSeq" id="WP_044185357.1">
    <property type="nucleotide sequence ID" value="NZ_JMCB01000003.1"/>
</dbReference>
<feature type="binding site" evidence="7">
    <location>
        <position position="46"/>
    </location>
    <ligand>
        <name>NADP(+)</name>
        <dbReference type="ChEBI" id="CHEBI:58349"/>
    </ligand>
</feature>
<dbReference type="HAMAP" id="MF_00300">
    <property type="entry name" value="Chorismate_synth"/>
    <property type="match status" value="1"/>
</dbReference>
<feature type="binding site" evidence="7">
    <location>
        <position position="304"/>
    </location>
    <ligand>
        <name>FMN</name>
        <dbReference type="ChEBI" id="CHEBI:58210"/>
    </ligand>
</feature>
<feature type="region of interest" description="Disordered" evidence="9">
    <location>
        <begin position="90"/>
        <end position="109"/>
    </location>
</feature>
<comment type="subunit">
    <text evidence="7">Homotetramer.</text>
</comment>
<dbReference type="GO" id="GO:0008652">
    <property type="term" value="P:amino acid biosynthetic process"/>
    <property type="evidence" value="ECO:0007669"/>
    <property type="project" value="UniProtKB-KW"/>
</dbReference>
<feature type="binding site" evidence="7">
    <location>
        <position position="276"/>
    </location>
    <ligand>
        <name>FMN</name>
        <dbReference type="ChEBI" id="CHEBI:58210"/>
    </ligand>
</feature>
<reference evidence="10 11" key="1">
    <citation type="submission" date="2014-04" db="EMBL/GenBank/DDBJ databases">
        <title>Genome assembly of Hyalangium minutum DSM 14724.</title>
        <authorList>
            <person name="Sharma G."/>
            <person name="Subramanian S."/>
        </authorList>
    </citation>
    <scope>NUCLEOTIDE SEQUENCE [LARGE SCALE GENOMIC DNA]</scope>
    <source>
        <strain evidence="10 11">DSM 14724</strain>
    </source>
</reference>
<dbReference type="EC" id="4.2.3.5" evidence="3 7"/>
<evidence type="ECO:0000313" key="11">
    <source>
        <dbReference type="Proteomes" id="UP000028725"/>
    </source>
</evidence>
<dbReference type="PROSITE" id="PS00788">
    <property type="entry name" value="CHORISMATE_SYNTHASE_2"/>
    <property type="match status" value="1"/>
</dbReference>
<keyword evidence="11" id="KW-1185">Reference proteome</keyword>
<keyword evidence="7" id="KW-0285">Flavoprotein</keyword>
<keyword evidence="4 7" id="KW-0028">Amino-acid biosynthesis</keyword>
<dbReference type="GO" id="GO:0005829">
    <property type="term" value="C:cytosol"/>
    <property type="evidence" value="ECO:0007669"/>
    <property type="project" value="TreeGrafter"/>
</dbReference>
<evidence type="ECO:0000256" key="2">
    <source>
        <dbReference type="ARBA" id="ARBA00008014"/>
    </source>
</evidence>
<keyword evidence="7" id="KW-0288">FMN</keyword>
<accession>A0A085WRP8</accession>